<dbReference type="Proteomes" id="UP000576645">
    <property type="component" value="Unassembled WGS sequence"/>
</dbReference>
<dbReference type="KEGG" id="vcy:IX92_08360"/>
<sequence>MNKLLAIVPLIAGVAVGAAVSYIDDNQLNRHMISHTVAHVSSTDPDDDFATTLPMRIELTLKENSSYDVYAVLPKSRVGYTGSGRYELDSDGVFFAMEEHQPLEIEPLRKGIIEQLFVRPGSFDGHMKVAKLGENNAALVGHKVILHMTY</sequence>
<evidence type="ECO:0000313" key="4">
    <source>
        <dbReference type="Proteomes" id="UP000030081"/>
    </source>
</evidence>
<dbReference type="AlphaFoldDB" id="A0A7Y4BMN9"/>
<reference evidence="1 4" key="1">
    <citation type="submission" date="2014-10" db="EMBL/GenBank/DDBJ databases">
        <title>The Complete Genome Sequence for the Shellfish Pathogen Vibrio coralliilyticus RE98 Isolated from a Shellfish Hatchery.</title>
        <authorList>
            <person name="Richards G.P."/>
            <person name="Bono J.L."/>
            <person name="Watson M.A."/>
            <person name="Needleman D.S."/>
        </authorList>
    </citation>
    <scope>NUCLEOTIDE SEQUENCE [LARGE SCALE GENOMIC DNA]</scope>
    <source>
        <strain evidence="1 4">RE98</strain>
    </source>
</reference>
<gene>
    <name evidence="3" type="ORF">F0238_12195</name>
    <name evidence="1" type="ORF">IX92_08360</name>
    <name evidence="2" type="ORF">TW71_01600</name>
</gene>
<dbReference type="EMBL" id="JXXR01000001">
    <property type="protein sequence ID" value="KJY77754.1"/>
    <property type="molecule type" value="Genomic_DNA"/>
</dbReference>
<dbReference type="EMBL" id="CP009617">
    <property type="protein sequence ID" value="AIW19061.1"/>
    <property type="molecule type" value="Genomic_DNA"/>
</dbReference>
<protein>
    <submittedName>
        <fullName evidence="2">Uncharacterized protein</fullName>
    </submittedName>
</protein>
<organism evidence="2">
    <name type="scientific">Vibrio coralliilyticus</name>
    <dbReference type="NCBI Taxonomy" id="190893"/>
    <lineage>
        <taxon>Bacteria</taxon>
        <taxon>Pseudomonadati</taxon>
        <taxon>Pseudomonadota</taxon>
        <taxon>Gammaproteobacteria</taxon>
        <taxon>Vibrionales</taxon>
        <taxon>Vibrionaceae</taxon>
        <taxon>Vibrio</taxon>
    </lineage>
</organism>
<reference evidence="3 5" key="3">
    <citation type="submission" date="2019-09" db="EMBL/GenBank/DDBJ databases">
        <title>Draft genome sequencing and comparative genomics of hatchery-associated Vibrios.</title>
        <authorList>
            <person name="Kehlet-Delgado H."/>
            <person name="Mueller R.S."/>
        </authorList>
    </citation>
    <scope>NUCLEOTIDE SEQUENCE [LARGE SCALE GENOMIC DNA]</scope>
    <source>
        <strain evidence="3 5">09-121-3</strain>
    </source>
</reference>
<evidence type="ECO:0000313" key="3">
    <source>
        <dbReference type="EMBL" id="NOJ23487.1"/>
    </source>
</evidence>
<proteinExistence type="predicted"/>
<dbReference type="Proteomes" id="UP000030081">
    <property type="component" value="Chromosome 1"/>
</dbReference>
<keyword evidence="4" id="KW-1185">Reference proteome</keyword>
<evidence type="ECO:0000313" key="5">
    <source>
        <dbReference type="Proteomes" id="UP000576645"/>
    </source>
</evidence>
<name>A0A7Y4BMN9_9VIBR</name>
<accession>A0A7Y4BMN9</accession>
<dbReference type="EMBL" id="VTXP01000005">
    <property type="protein sequence ID" value="NOJ23487.1"/>
    <property type="molecule type" value="Genomic_DNA"/>
</dbReference>
<reference evidence="2" key="2">
    <citation type="journal article" date="2015" name="BMC Genomics">
        <title>Genome mining reveals unlocked bioactive potential of marine Gram-negative bacteria.</title>
        <authorList>
            <person name="Machado H."/>
            <person name="Sonnenschein E.C."/>
            <person name="Melchiorsen J."/>
            <person name="Gram L."/>
        </authorList>
    </citation>
    <scope>NUCLEOTIDE SEQUENCE</scope>
    <source>
        <strain evidence="2">S2052</strain>
    </source>
</reference>
<evidence type="ECO:0000313" key="2">
    <source>
        <dbReference type="EMBL" id="KJY77754.1"/>
    </source>
</evidence>
<dbReference type="RefSeq" id="WP_043008318.1">
    <property type="nucleotide sequence ID" value="NZ_CP009617.1"/>
</dbReference>
<evidence type="ECO:0000313" key="1">
    <source>
        <dbReference type="EMBL" id="AIW19061.1"/>
    </source>
</evidence>